<dbReference type="EMBL" id="JAAIUW010000005">
    <property type="protein sequence ID" value="KAF7830377.1"/>
    <property type="molecule type" value="Genomic_DNA"/>
</dbReference>
<dbReference type="Proteomes" id="UP000634136">
    <property type="component" value="Unassembled WGS sequence"/>
</dbReference>
<reference evidence="1" key="1">
    <citation type="submission" date="2020-09" db="EMBL/GenBank/DDBJ databases">
        <title>Genome-Enabled Discovery of Anthraquinone Biosynthesis in Senna tora.</title>
        <authorList>
            <person name="Kang S.-H."/>
            <person name="Pandey R.P."/>
            <person name="Lee C.-M."/>
            <person name="Sim J.-S."/>
            <person name="Jeong J.-T."/>
            <person name="Choi B.-S."/>
            <person name="Jung M."/>
            <person name="Ginzburg D."/>
            <person name="Zhao K."/>
            <person name="Won S.Y."/>
            <person name="Oh T.-J."/>
            <person name="Yu Y."/>
            <person name="Kim N.-H."/>
            <person name="Lee O.R."/>
            <person name="Lee T.-H."/>
            <person name="Bashyal P."/>
            <person name="Kim T.-S."/>
            <person name="Lee W.-H."/>
            <person name="Kawkins C."/>
            <person name="Kim C.-K."/>
            <person name="Kim J.S."/>
            <person name="Ahn B.O."/>
            <person name="Rhee S.Y."/>
            <person name="Sohng J.K."/>
        </authorList>
    </citation>
    <scope>NUCLEOTIDE SEQUENCE</scope>
    <source>
        <tissue evidence="1">Leaf</tissue>
    </source>
</reference>
<protein>
    <submittedName>
        <fullName evidence="1">Chaperone protein DnaJ</fullName>
    </submittedName>
</protein>
<dbReference type="InterPro" id="IPR036410">
    <property type="entry name" value="HSP_DnaJ_Cys-rich_dom_sf"/>
</dbReference>
<dbReference type="OrthoDB" id="535916at2759"/>
<name>A0A834WQ07_9FABA</name>
<evidence type="ECO:0000313" key="2">
    <source>
        <dbReference type="Proteomes" id="UP000634136"/>
    </source>
</evidence>
<dbReference type="SUPFAM" id="SSF57938">
    <property type="entry name" value="DnaJ/Hsp40 cysteine-rich domain"/>
    <property type="match status" value="1"/>
</dbReference>
<proteinExistence type="predicted"/>
<comment type="caution">
    <text evidence="1">The sequence shown here is derived from an EMBL/GenBank/DDBJ whole genome shotgun (WGS) entry which is preliminary data.</text>
</comment>
<organism evidence="1 2">
    <name type="scientific">Senna tora</name>
    <dbReference type="NCBI Taxonomy" id="362788"/>
    <lineage>
        <taxon>Eukaryota</taxon>
        <taxon>Viridiplantae</taxon>
        <taxon>Streptophyta</taxon>
        <taxon>Embryophyta</taxon>
        <taxon>Tracheophyta</taxon>
        <taxon>Spermatophyta</taxon>
        <taxon>Magnoliopsida</taxon>
        <taxon>eudicotyledons</taxon>
        <taxon>Gunneridae</taxon>
        <taxon>Pentapetalae</taxon>
        <taxon>rosids</taxon>
        <taxon>fabids</taxon>
        <taxon>Fabales</taxon>
        <taxon>Fabaceae</taxon>
        <taxon>Caesalpinioideae</taxon>
        <taxon>Cassia clade</taxon>
        <taxon>Senna</taxon>
    </lineage>
</organism>
<dbReference type="PANTHER" id="PTHR15852">
    <property type="entry name" value="PLASTID TRANSCRIPTIONALLY ACTIVE PROTEIN"/>
    <property type="match status" value="1"/>
</dbReference>
<accession>A0A834WQ07</accession>
<keyword evidence="2" id="KW-1185">Reference proteome</keyword>
<dbReference type="AlphaFoldDB" id="A0A834WQ07"/>
<gene>
    <name evidence="1" type="ORF">G2W53_012710</name>
</gene>
<dbReference type="PANTHER" id="PTHR15852:SF66">
    <property type="entry name" value="OS09G0423700 PROTEIN"/>
    <property type="match status" value="1"/>
</dbReference>
<evidence type="ECO:0000313" key="1">
    <source>
        <dbReference type="EMBL" id="KAF7830377.1"/>
    </source>
</evidence>
<sequence>MATSVSCNASALIPTTLGGKSFLFAGNLPAGLVLVPTDATRSRTIRIPGIRASMVDSSSEFAKRVERAWLISQQPRPIVCSSCNSKGHIECKWCNGTGFFILGDNMLCEVPSKNTSCVICAGKGLMCCSECQGTGFRAKWLDKPPTSKEQN</sequence>